<keyword evidence="1" id="KW-0175">Coiled coil</keyword>
<sequence>MIHSHSASLSVHHENLAKSKSFSLYPPNSVLDPPNSGSRGSHHSYFPTPSISPTATASDIANTPTTSEPSTYSAYGLDYDNPQTNLGQWTEGNHGVDLHPAVPCPGSESGPPFFAALAPASLPTSALHCFDHSHRKCGQQLFTGQNIQTSQLWPQGVPGYPPQPENPAAVFHYHSSPLIANYLDPLVGSSYDSAGFSDQDARQDITGKMETLRKRRHNASTESSTDQRQTKPRLTEGSGRKGTGTPRINTRSENATSGTNWISKKGRKDTVVTIGASGMLSPTSPFMRSDTQDDTEGSPQDGTTYSDQEGSFDGEGGGGRDTARLKHNKVERKYRNRLNTHFEQLLGVLPPAGASKANSQPMAPPTLSNTSTTRKAREHKASSRKDRERKVSKSEVLDRARVYIQSLENQHERLIAERKELLQVWEEYGRSVQGGLPTR</sequence>
<dbReference type="SMART" id="SM00353">
    <property type="entry name" value="HLH"/>
    <property type="match status" value="1"/>
</dbReference>
<dbReference type="InterPro" id="IPR036638">
    <property type="entry name" value="HLH_DNA-bd_sf"/>
</dbReference>
<evidence type="ECO:0000256" key="2">
    <source>
        <dbReference type="SAM" id="MobiDB-lite"/>
    </source>
</evidence>
<feature type="domain" description="BHLH" evidence="3">
    <location>
        <begin position="322"/>
        <end position="407"/>
    </location>
</feature>
<dbReference type="PROSITE" id="PS50888">
    <property type="entry name" value="BHLH"/>
    <property type="match status" value="1"/>
</dbReference>
<feature type="compositionally biased region" description="Basic and acidic residues" evidence="2">
    <location>
        <begin position="379"/>
        <end position="395"/>
    </location>
</feature>
<accession>A0AAN6Y7L7</accession>
<dbReference type="Gene3D" id="4.10.280.10">
    <property type="entry name" value="Helix-loop-helix DNA-binding domain"/>
    <property type="match status" value="1"/>
</dbReference>
<dbReference type="GO" id="GO:0046983">
    <property type="term" value="F:protein dimerization activity"/>
    <property type="evidence" value="ECO:0007669"/>
    <property type="project" value="InterPro"/>
</dbReference>
<evidence type="ECO:0000259" key="3">
    <source>
        <dbReference type="PROSITE" id="PS50888"/>
    </source>
</evidence>
<dbReference type="Proteomes" id="UP001301769">
    <property type="component" value="Unassembled WGS sequence"/>
</dbReference>
<reference evidence="4" key="2">
    <citation type="submission" date="2023-05" db="EMBL/GenBank/DDBJ databases">
        <authorList>
            <consortium name="Lawrence Berkeley National Laboratory"/>
            <person name="Steindorff A."/>
            <person name="Hensen N."/>
            <person name="Bonometti L."/>
            <person name="Westerberg I."/>
            <person name="Brannstrom I.O."/>
            <person name="Guillou S."/>
            <person name="Cros-Aarteil S."/>
            <person name="Calhoun S."/>
            <person name="Haridas S."/>
            <person name="Kuo A."/>
            <person name="Mondo S."/>
            <person name="Pangilinan J."/>
            <person name="Riley R."/>
            <person name="Labutti K."/>
            <person name="Andreopoulos B."/>
            <person name="Lipzen A."/>
            <person name="Chen C."/>
            <person name="Yanf M."/>
            <person name="Daum C."/>
            <person name="Ng V."/>
            <person name="Clum A."/>
            <person name="Ohm R."/>
            <person name="Martin F."/>
            <person name="Silar P."/>
            <person name="Natvig D."/>
            <person name="Lalanne C."/>
            <person name="Gautier V."/>
            <person name="Ament-Velasquez S.L."/>
            <person name="Kruys A."/>
            <person name="Hutchinson M.I."/>
            <person name="Powell A.J."/>
            <person name="Barry K."/>
            <person name="Miller A.N."/>
            <person name="Grigoriev I.V."/>
            <person name="Debuchy R."/>
            <person name="Gladieux P."/>
            <person name="Thoren M.H."/>
            <person name="Johannesson H."/>
        </authorList>
    </citation>
    <scope>NUCLEOTIDE SEQUENCE</scope>
    <source>
        <strain evidence="4">PSN293</strain>
    </source>
</reference>
<dbReference type="PANTHER" id="PTHR47336:SF2">
    <property type="entry name" value="TRANSCRIPTION FACTOR HMS1-RELATED"/>
    <property type="match status" value="1"/>
</dbReference>
<keyword evidence="5" id="KW-1185">Reference proteome</keyword>
<dbReference type="InterPro" id="IPR011598">
    <property type="entry name" value="bHLH_dom"/>
</dbReference>
<dbReference type="InterPro" id="IPR052099">
    <property type="entry name" value="Regulatory_TF_Diverse"/>
</dbReference>
<name>A0AAN6Y7L7_9PEZI</name>
<evidence type="ECO:0000256" key="1">
    <source>
        <dbReference type="SAM" id="Coils"/>
    </source>
</evidence>
<gene>
    <name evidence="4" type="ORF">QBC37DRAFT_482878</name>
</gene>
<dbReference type="AlphaFoldDB" id="A0AAN6Y7L7"/>
<dbReference type="EMBL" id="MU858105">
    <property type="protein sequence ID" value="KAK4213686.1"/>
    <property type="molecule type" value="Genomic_DNA"/>
</dbReference>
<feature type="region of interest" description="Disordered" evidence="2">
    <location>
        <begin position="351"/>
        <end position="395"/>
    </location>
</feature>
<organism evidence="4 5">
    <name type="scientific">Rhypophila decipiens</name>
    <dbReference type="NCBI Taxonomy" id="261697"/>
    <lineage>
        <taxon>Eukaryota</taxon>
        <taxon>Fungi</taxon>
        <taxon>Dikarya</taxon>
        <taxon>Ascomycota</taxon>
        <taxon>Pezizomycotina</taxon>
        <taxon>Sordariomycetes</taxon>
        <taxon>Sordariomycetidae</taxon>
        <taxon>Sordariales</taxon>
        <taxon>Naviculisporaceae</taxon>
        <taxon>Rhypophila</taxon>
    </lineage>
</organism>
<proteinExistence type="predicted"/>
<comment type="caution">
    <text evidence="4">The sequence shown here is derived from an EMBL/GenBank/DDBJ whole genome shotgun (WGS) entry which is preliminary data.</text>
</comment>
<feature type="coiled-coil region" evidence="1">
    <location>
        <begin position="397"/>
        <end position="424"/>
    </location>
</feature>
<feature type="compositionally biased region" description="Polar residues" evidence="2">
    <location>
        <begin position="47"/>
        <end position="73"/>
    </location>
</feature>
<reference evidence="4" key="1">
    <citation type="journal article" date="2023" name="Mol. Phylogenet. Evol.">
        <title>Genome-scale phylogeny and comparative genomics of the fungal order Sordariales.</title>
        <authorList>
            <person name="Hensen N."/>
            <person name="Bonometti L."/>
            <person name="Westerberg I."/>
            <person name="Brannstrom I.O."/>
            <person name="Guillou S."/>
            <person name="Cros-Aarteil S."/>
            <person name="Calhoun S."/>
            <person name="Haridas S."/>
            <person name="Kuo A."/>
            <person name="Mondo S."/>
            <person name="Pangilinan J."/>
            <person name="Riley R."/>
            <person name="LaButti K."/>
            <person name="Andreopoulos B."/>
            <person name="Lipzen A."/>
            <person name="Chen C."/>
            <person name="Yan M."/>
            <person name="Daum C."/>
            <person name="Ng V."/>
            <person name="Clum A."/>
            <person name="Steindorff A."/>
            <person name="Ohm R.A."/>
            <person name="Martin F."/>
            <person name="Silar P."/>
            <person name="Natvig D.O."/>
            <person name="Lalanne C."/>
            <person name="Gautier V."/>
            <person name="Ament-Velasquez S.L."/>
            <person name="Kruys A."/>
            <person name="Hutchinson M.I."/>
            <person name="Powell A.J."/>
            <person name="Barry K."/>
            <person name="Miller A.N."/>
            <person name="Grigoriev I.V."/>
            <person name="Debuchy R."/>
            <person name="Gladieux P."/>
            <person name="Hiltunen Thoren M."/>
            <person name="Johannesson H."/>
        </authorList>
    </citation>
    <scope>NUCLEOTIDE SEQUENCE</scope>
    <source>
        <strain evidence="4">PSN293</strain>
    </source>
</reference>
<evidence type="ECO:0000313" key="4">
    <source>
        <dbReference type="EMBL" id="KAK4213686.1"/>
    </source>
</evidence>
<feature type="region of interest" description="Disordered" evidence="2">
    <location>
        <begin position="211"/>
        <end position="326"/>
    </location>
</feature>
<dbReference type="SUPFAM" id="SSF47459">
    <property type="entry name" value="HLH, helix-loop-helix DNA-binding domain"/>
    <property type="match status" value="1"/>
</dbReference>
<dbReference type="Pfam" id="PF00010">
    <property type="entry name" value="HLH"/>
    <property type="match status" value="1"/>
</dbReference>
<feature type="compositionally biased region" description="Polar residues" evidence="2">
    <location>
        <begin position="246"/>
        <end position="262"/>
    </location>
</feature>
<dbReference type="PANTHER" id="PTHR47336">
    <property type="entry name" value="TRANSCRIPTION FACTOR HMS1-RELATED"/>
    <property type="match status" value="1"/>
</dbReference>
<feature type="region of interest" description="Disordered" evidence="2">
    <location>
        <begin position="22"/>
        <end position="78"/>
    </location>
</feature>
<protein>
    <recommendedName>
        <fullName evidence="3">BHLH domain-containing protein</fullName>
    </recommendedName>
</protein>
<dbReference type="CDD" id="cd11395">
    <property type="entry name" value="bHLHzip_SREBP_like"/>
    <property type="match status" value="1"/>
</dbReference>
<feature type="compositionally biased region" description="Polar residues" evidence="2">
    <location>
        <begin position="356"/>
        <end position="373"/>
    </location>
</feature>
<evidence type="ECO:0000313" key="5">
    <source>
        <dbReference type="Proteomes" id="UP001301769"/>
    </source>
</evidence>